<dbReference type="PROSITE" id="PS50110">
    <property type="entry name" value="RESPONSE_REGULATORY"/>
    <property type="match status" value="1"/>
</dbReference>
<dbReference type="Gene3D" id="3.30.565.10">
    <property type="entry name" value="Histidine kinase-like ATPase, C-terminal domain"/>
    <property type="match status" value="1"/>
</dbReference>
<dbReference type="PROSITE" id="PS50894">
    <property type="entry name" value="HPT"/>
    <property type="match status" value="1"/>
</dbReference>
<proteinExistence type="predicted"/>
<dbReference type="Proteomes" id="UP000007161">
    <property type="component" value="Chromosome"/>
</dbReference>
<evidence type="ECO:0000313" key="12">
    <source>
        <dbReference type="Proteomes" id="UP000007161"/>
    </source>
</evidence>
<dbReference type="PROSITE" id="PS50109">
    <property type="entry name" value="HIS_KIN"/>
    <property type="match status" value="1"/>
</dbReference>
<evidence type="ECO:0000256" key="7">
    <source>
        <dbReference type="PROSITE-ProRule" id="PRU00169"/>
    </source>
</evidence>
<reference evidence="11 12" key="1">
    <citation type="journal article" date="2012" name="J. Bacteriol.">
        <title>Complete Genome Sequence of the Thermophilic, Piezophilic, Heterotrophic Bacterium Marinitoga piezophila KA3.</title>
        <authorList>
            <person name="Lucas S."/>
            <person name="Han J."/>
            <person name="Lapidus A."/>
            <person name="Cheng J.F."/>
            <person name="Goodwin L.A."/>
            <person name="Pitluck S."/>
            <person name="Peters L."/>
            <person name="Mikhailova N."/>
            <person name="Teshima H."/>
            <person name="Detter J.C."/>
            <person name="Han C."/>
            <person name="Tapia R."/>
            <person name="Land M."/>
            <person name="Hauser L."/>
            <person name="Kyrpides N.C."/>
            <person name="Ivanova N."/>
            <person name="Pagani I."/>
            <person name="Vannier P."/>
            <person name="Oger P."/>
            <person name="Bartlett D.H."/>
            <person name="Noll K.M."/>
            <person name="Woyke T."/>
            <person name="Jebbar M."/>
        </authorList>
    </citation>
    <scope>NUCLEOTIDE SEQUENCE [LARGE SCALE GENOMIC DNA]</scope>
    <source>
        <strain evidence="12">DSM 14283 / JCM 11233 / KA3</strain>
    </source>
</reference>
<protein>
    <recommendedName>
        <fullName evidence="2">histidine kinase</fullName>
        <ecNumber evidence="2">2.7.13.3</ecNumber>
    </recommendedName>
</protein>
<feature type="domain" description="Response regulatory" evidence="9">
    <location>
        <begin position="472"/>
        <end position="583"/>
    </location>
</feature>
<dbReference type="Pfam" id="PF00072">
    <property type="entry name" value="Response_reg"/>
    <property type="match status" value="1"/>
</dbReference>
<keyword evidence="12" id="KW-1185">Reference proteome</keyword>
<evidence type="ECO:0000256" key="1">
    <source>
        <dbReference type="ARBA" id="ARBA00000085"/>
    </source>
</evidence>
<dbReference type="eggNOG" id="COG0643">
    <property type="taxonomic scope" value="Bacteria"/>
</dbReference>
<dbReference type="CDD" id="cd00088">
    <property type="entry name" value="HPT"/>
    <property type="match status" value="1"/>
</dbReference>
<dbReference type="STRING" id="443254.Marpi_2025"/>
<dbReference type="OrthoDB" id="9780153at2"/>
<feature type="domain" description="Histidine kinase" evidence="8">
    <location>
        <begin position="165"/>
        <end position="353"/>
    </location>
</feature>
<dbReference type="SUPFAM" id="SSF52172">
    <property type="entry name" value="CheY-like"/>
    <property type="match status" value="1"/>
</dbReference>
<dbReference type="AlphaFoldDB" id="H2J731"/>
<keyword evidence="4" id="KW-0808">Transferase</keyword>
<feature type="modified residue" description="4-aspartylphosphate" evidence="7">
    <location>
        <position position="518"/>
    </location>
</feature>
<dbReference type="PANTHER" id="PTHR43395:SF10">
    <property type="entry name" value="CHEMOTAXIS PROTEIN CHEA"/>
    <property type="match status" value="1"/>
</dbReference>
<comment type="catalytic activity">
    <reaction evidence="1">
        <text>ATP + protein L-histidine = ADP + protein N-phospho-L-histidine.</text>
        <dbReference type="EC" id="2.7.13.3"/>
    </reaction>
</comment>
<evidence type="ECO:0000256" key="3">
    <source>
        <dbReference type="ARBA" id="ARBA00022553"/>
    </source>
</evidence>
<keyword evidence="5 11" id="KW-0418">Kinase</keyword>
<dbReference type="CDD" id="cd17574">
    <property type="entry name" value="REC_OmpR"/>
    <property type="match status" value="1"/>
</dbReference>
<dbReference type="GO" id="GO:0000160">
    <property type="term" value="P:phosphorelay signal transduction system"/>
    <property type="evidence" value="ECO:0007669"/>
    <property type="project" value="InterPro"/>
</dbReference>
<evidence type="ECO:0000256" key="6">
    <source>
        <dbReference type="PROSITE-ProRule" id="PRU00110"/>
    </source>
</evidence>
<name>H2J731_MARPK</name>
<sequence>MEMDFSQIYFDEMEERLNEAIELLKKYLETHDPIIIKDLHRIFHTLKGSAGLVGLNNIQSFMHVLESEFKKRLDNELEEDFVARIMKISAEIVNKKKDLTPDEVKYFSSILEGKEDIDSSSGRVSIDSVHIDYFEKIFEEILKAENLLIQGNKNSALKNLKQLRKSIQKIIEDSKFISLNKVLEDFENLVYQEAVFNKKKVRLELFVEDEKIGKKDAKFLRNILVHLVKNAIAHGIELPEERIKNNKKEYGKITIKSYSKGEFLYIEVTDDGKGIDIEKVKEKAKEKGITYEDPYEIIFESGFSTKETADLSSGRGVGLDSVKAFVESREGFIKVKSTPQKGTTFIVSFKTELTSKKVLIVKRQHEIFAIFSNEIQEVLKDAEIINDEKINYKGKIMDLIDFKEGDFKFIIAGRNKAIAVDEIIGYFETFVLPYEKDYIVGFAKNIFSYPVPIISIEEVNINKKRISNKEKTILVLDDSTLTRFVISKLIRNAGFRVIEAKSGEEAIEKKGYDAAILDVELPGISGYEVARILRNRNKDLPIIMLSTKDSPEDIKKGLDLGINAYLSKSDDPEKIVILLKKFLEV</sequence>
<dbReference type="SMART" id="SM00387">
    <property type="entry name" value="HATPase_c"/>
    <property type="match status" value="1"/>
</dbReference>
<dbReference type="InterPro" id="IPR036641">
    <property type="entry name" value="HPT_dom_sf"/>
</dbReference>
<dbReference type="GO" id="GO:0004673">
    <property type="term" value="F:protein histidine kinase activity"/>
    <property type="evidence" value="ECO:0007669"/>
    <property type="project" value="UniProtKB-EC"/>
</dbReference>
<evidence type="ECO:0000256" key="2">
    <source>
        <dbReference type="ARBA" id="ARBA00012438"/>
    </source>
</evidence>
<dbReference type="Gene3D" id="3.40.50.2300">
    <property type="match status" value="1"/>
</dbReference>
<dbReference type="InterPro" id="IPR001789">
    <property type="entry name" value="Sig_transdc_resp-reg_receiver"/>
</dbReference>
<dbReference type="InterPro" id="IPR036890">
    <property type="entry name" value="HATPase_C_sf"/>
</dbReference>
<feature type="modified residue" description="Phosphohistidine" evidence="6">
    <location>
        <position position="44"/>
    </location>
</feature>
<dbReference type="Pfam" id="PF01627">
    <property type="entry name" value="Hpt"/>
    <property type="match status" value="1"/>
</dbReference>
<dbReference type="RefSeq" id="WP_014297471.1">
    <property type="nucleotide sequence ID" value="NC_016751.1"/>
</dbReference>
<dbReference type="InterPro" id="IPR011006">
    <property type="entry name" value="CheY-like_superfamily"/>
</dbReference>
<dbReference type="SMART" id="SM00448">
    <property type="entry name" value="REC"/>
    <property type="match status" value="1"/>
</dbReference>
<dbReference type="eggNOG" id="COG0784">
    <property type="taxonomic scope" value="Bacteria"/>
</dbReference>
<dbReference type="SMART" id="SM00073">
    <property type="entry name" value="HPT"/>
    <property type="match status" value="1"/>
</dbReference>
<dbReference type="HOGENOM" id="CLU_464533_0_0_0"/>
<evidence type="ECO:0000256" key="4">
    <source>
        <dbReference type="ARBA" id="ARBA00022679"/>
    </source>
</evidence>
<dbReference type="InterPro" id="IPR003594">
    <property type="entry name" value="HATPase_dom"/>
</dbReference>
<evidence type="ECO:0000259" key="9">
    <source>
        <dbReference type="PROSITE" id="PS50110"/>
    </source>
</evidence>
<dbReference type="InterPro" id="IPR008207">
    <property type="entry name" value="Sig_transdc_His_kin_Hpt_dom"/>
</dbReference>
<dbReference type="InterPro" id="IPR004358">
    <property type="entry name" value="Sig_transdc_His_kin-like_C"/>
</dbReference>
<dbReference type="SUPFAM" id="SSF47226">
    <property type="entry name" value="Histidine-containing phosphotransfer domain, HPT domain"/>
    <property type="match status" value="1"/>
</dbReference>
<dbReference type="PANTHER" id="PTHR43395">
    <property type="entry name" value="SENSOR HISTIDINE KINASE CHEA"/>
    <property type="match status" value="1"/>
</dbReference>
<dbReference type="SUPFAM" id="SSF55874">
    <property type="entry name" value="ATPase domain of HSP90 chaperone/DNA topoisomerase II/histidine kinase"/>
    <property type="match status" value="1"/>
</dbReference>
<dbReference type="Gene3D" id="1.20.120.160">
    <property type="entry name" value="HPT domain"/>
    <property type="match status" value="1"/>
</dbReference>
<dbReference type="KEGG" id="mpz:Marpi_2025"/>
<reference evidence="12" key="2">
    <citation type="submission" date="2012-01" db="EMBL/GenBank/DDBJ databases">
        <title>Complete sequence of chromosome of Marinitoga piezophila KA3.</title>
        <authorList>
            <person name="Lucas S."/>
            <person name="Han J."/>
            <person name="Lapidus A."/>
            <person name="Cheng J.-F."/>
            <person name="Goodwin L."/>
            <person name="Pitluck S."/>
            <person name="Peters L."/>
            <person name="Mikhailova N."/>
            <person name="Teshima H."/>
            <person name="Detter J.C."/>
            <person name="Han C."/>
            <person name="Tapia R."/>
            <person name="Land M."/>
            <person name="Hauser L."/>
            <person name="Kyrpides N."/>
            <person name="Ivanova N."/>
            <person name="Pagani I."/>
            <person name="Jebbar M."/>
            <person name="Vannier P."/>
            <person name="Oger P."/>
            <person name="Cario A."/>
            <person name="Bartlett D."/>
            <person name="Noll K.M."/>
            <person name="Woyke T."/>
        </authorList>
    </citation>
    <scope>NUCLEOTIDE SEQUENCE [LARGE SCALE GENOMIC DNA]</scope>
    <source>
        <strain evidence="12">DSM 14283 / JCM 11233 / KA3</strain>
    </source>
</reference>
<organism evidence="11 12">
    <name type="scientific">Marinitoga piezophila (strain DSM 14283 / JCM 11233 / KA3)</name>
    <dbReference type="NCBI Taxonomy" id="443254"/>
    <lineage>
        <taxon>Bacteria</taxon>
        <taxon>Thermotogati</taxon>
        <taxon>Thermotogota</taxon>
        <taxon>Thermotogae</taxon>
        <taxon>Petrotogales</taxon>
        <taxon>Petrotogaceae</taxon>
        <taxon>Marinitoga</taxon>
    </lineage>
</organism>
<dbReference type="PRINTS" id="PR00344">
    <property type="entry name" value="BCTRLSENSOR"/>
</dbReference>
<gene>
    <name evidence="11" type="ordered locus">Marpi_2025</name>
</gene>
<evidence type="ECO:0000259" key="8">
    <source>
        <dbReference type="PROSITE" id="PS50109"/>
    </source>
</evidence>
<dbReference type="InterPro" id="IPR005467">
    <property type="entry name" value="His_kinase_dom"/>
</dbReference>
<dbReference type="Pfam" id="PF02518">
    <property type="entry name" value="HATPase_c"/>
    <property type="match status" value="1"/>
</dbReference>
<dbReference type="FunFam" id="3.30.565.10:FF:000016">
    <property type="entry name" value="Chemotaxis protein CheA, putative"/>
    <property type="match status" value="1"/>
</dbReference>
<dbReference type="EMBL" id="CP003257">
    <property type="protein sequence ID" value="AEX86401.1"/>
    <property type="molecule type" value="Genomic_DNA"/>
</dbReference>
<evidence type="ECO:0000259" key="10">
    <source>
        <dbReference type="PROSITE" id="PS50894"/>
    </source>
</evidence>
<dbReference type="InterPro" id="IPR051315">
    <property type="entry name" value="Bact_Chemotaxis_CheA"/>
</dbReference>
<feature type="domain" description="HPt" evidence="10">
    <location>
        <begin position="1"/>
        <end position="103"/>
    </location>
</feature>
<accession>H2J731</accession>
<dbReference type="eggNOG" id="COG2198">
    <property type="taxonomic scope" value="Bacteria"/>
</dbReference>
<evidence type="ECO:0000256" key="5">
    <source>
        <dbReference type="ARBA" id="ARBA00022777"/>
    </source>
</evidence>
<keyword evidence="3 7" id="KW-0597">Phosphoprotein</keyword>
<dbReference type="EC" id="2.7.13.3" evidence="2"/>
<evidence type="ECO:0000313" key="11">
    <source>
        <dbReference type="EMBL" id="AEX86401.1"/>
    </source>
</evidence>